<evidence type="ECO:0000259" key="7">
    <source>
        <dbReference type="PROSITE" id="PS51879"/>
    </source>
</evidence>
<evidence type="ECO:0000256" key="5">
    <source>
        <dbReference type="SAM" id="MobiDB-lite"/>
    </source>
</evidence>
<keyword evidence="9" id="KW-1185">Reference proteome</keyword>
<organism evidence="8 9">
    <name type="scientific">Dichanthelium oligosanthes</name>
    <dbReference type="NCBI Taxonomy" id="888268"/>
    <lineage>
        <taxon>Eukaryota</taxon>
        <taxon>Viridiplantae</taxon>
        <taxon>Streptophyta</taxon>
        <taxon>Embryophyta</taxon>
        <taxon>Tracheophyta</taxon>
        <taxon>Spermatophyta</taxon>
        <taxon>Magnoliopsida</taxon>
        <taxon>Liliopsida</taxon>
        <taxon>Poales</taxon>
        <taxon>Poaceae</taxon>
        <taxon>PACMAD clade</taxon>
        <taxon>Panicoideae</taxon>
        <taxon>Panicodae</taxon>
        <taxon>Paniceae</taxon>
        <taxon>Dichantheliinae</taxon>
        <taxon>Dichanthelium</taxon>
    </lineage>
</organism>
<dbReference type="Pfam" id="PF23467">
    <property type="entry name" value="WWE_5"/>
    <property type="match status" value="1"/>
</dbReference>
<comment type="caution">
    <text evidence="8">The sequence shown here is derived from an EMBL/GenBank/DDBJ whole genome shotgun (WGS) entry which is preliminary data.</text>
</comment>
<dbReference type="STRING" id="888268.A0A1E5UWJ8"/>
<dbReference type="SUPFAM" id="SSF56399">
    <property type="entry name" value="ADP-ribosylation"/>
    <property type="match status" value="1"/>
</dbReference>
<evidence type="ECO:0000313" key="9">
    <source>
        <dbReference type="Proteomes" id="UP000095767"/>
    </source>
</evidence>
<name>A0A1E5UWJ8_9POAL</name>
<evidence type="ECO:0000256" key="2">
    <source>
        <dbReference type="ARBA" id="ARBA00022473"/>
    </source>
</evidence>
<evidence type="ECO:0000313" key="8">
    <source>
        <dbReference type="EMBL" id="OEL17243.1"/>
    </source>
</evidence>
<evidence type="ECO:0000256" key="4">
    <source>
        <dbReference type="ARBA" id="ARBA00023242"/>
    </source>
</evidence>
<dbReference type="PANTHER" id="PTHR32263:SF17">
    <property type="entry name" value="OS04G0672200 PROTEIN"/>
    <property type="match status" value="1"/>
</dbReference>
<keyword evidence="2" id="KW-0217">Developmental protein</keyword>
<dbReference type="PANTHER" id="PTHR32263">
    <property type="entry name" value="INACTIVE POLY [ADP-RIBOSE] POLYMERASE SRO4-RELATED"/>
    <property type="match status" value="1"/>
</dbReference>
<dbReference type="InterPro" id="IPR057823">
    <property type="entry name" value="WWE_RCD1"/>
</dbReference>
<proteinExistence type="predicted"/>
<dbReference type="InterPro" id="IPR044964">
    <property type="entry name" value="RCD1/SRO1-5"/>
</dbReference>
<dbReference type="GO" id="GO:0005634">
    <property type="term" value="C:nucleus"/>
    <property type="evidence" value="ECO:0007669"/>
    <property type="project" value="UniProtKB-SubCell"/>
</dbReference>
<protein>
    <submittedName>
        <fullName evidence="8">Inactive poly [ADP-ribose] polymerase RCD1</fullName>
    </submittedName>
</protein>
<dbReference type="PROSITE" id="PS51879">
    <property type="entry name" value="RST"/>
    <property type="match status" value="1"/>
</dbReference>
<dbReference type="Pfam" id="PF12174">
    <property type="entry name" value="RST"/>
    <property type="match status" value="1"/>
</dbReference>
<feature type="domain" description="RST" evidence="7">
    <location>
        <begin position="432"/>
        <end position="503"/>
    </location>
</feature>
<feature type="region of interest" description="Disordered" evidence="5">
    <location>
        <begin position="814"/>
        <end position="885"/>
    </location>
</feature>
<comment type="subcellular location">
    <subcellularLocation>
        <location evidence="1">Nucleus</location>
    </subcellularLocation>
</comment>
<dbReference type="InterPro" id="IPR022003">
    <property type="entry name" value="RST"/>
</dbReference>
<reference evidence="8 9" key="1">
    <citation type="submission" date="2016-09" db="EMBL/GenBank/DDBJ databases">
        <title>The draft genome of Dichanthelium oligosanthes: A C3 panicoid grass species.</title>
        <authorList>
            <person name="Studer A.J."/>
            <person name="Schnable J.C."/>
            <person name="Brutnell T.P."/>
        </authorList>
    </citation>
    <scope>NUCLEOTIDE SEQUENCE [LARGE SCALE GENOMIC DNA]</scope>
    <source>
        <strain evidence="9">cv. Kellogg 1175</strain>
        <tissue evidence="8">Leaf</tissue>
    </source>
</reference>
<dbReference type="OrthoDB" id="6133115at2759"/>
<keyword evidence="4" id="KW-0539">Nucleus</keyword>
<accession>A0A1E5UWJ8</accession>
<dbReference type="PROSITE" id="PS51059">
    <property type="entry name" value="PARP_CATALYTIC"/>
    <property type="match status" value="1"/>
</dbReference>
<evidence type="ECO:0000259" key="6">
    <source>
        <dbReference type="PROSITE" id="PS51059"/>
    </source>
</evidence>
<dbReference type="Proteomes" id="UP000095767">
    <property type="component" value="Unassembled WGS sequence"/>
</dbReference>
<sequence>MASPQESNSMCLKRKLVDDCLSKDCKSRRVKSENGPSFDSTAKRCNCCCTRPNLANDCVNFLKSGVPSRIMYYKQGSWHNFPEQIMKFLIDEFSGSKSSVVSVMDDEPILVDFLSMTLVNLKTRKQRSVAWFDDTGKRFFPSLFFDEESDEMAKGDSGNVDSTAQGIMLDKVANSPPEVVKQVVLESSPPVPETPSTVDVLRKKITAVERGSESFLFVQDLFLSGMGPFAAPSNILHIHRYSPNDITAQCRFEAFERQMKSTKEARGDANVRYGWLGSKKNDIVRILINGLGTTANPVEKAGLSAGVYLSPENRAFTSVGLCDIDEKGVQYILLCQVILGNMEAVEPGSQESFPSSEIYDSGVDDCLNPKCYVMWPSHLSTHIRLEYLVSFRLVPKVQHYLLDLKGLWFHPSPKEVAMDISPLHPVPCETGEGPNSPWISFKVLFGVIQDSISSVARELLFHHYEELKESIISREEMVKKMIIIVGEKILLEALKKLHYCPSLWYKPSVDAVCTDPVMAAPEQLSLDKAGGECSLTLSVNHGDSHAPNDVAEHATVLSTKGCDTLATDMVPKGHDCVAASGVPEASSSAGAVCGGSTSVEPKGRDSPMQIMPPGNSAILCAKNQDSFLGRVAPIVHDGLLRTISGSSASPGQEVCKSATPTTGHPGYASLVQTTASETHGVSAPGLTSKGYESVVPSLALGSFKSTGVKRLNSAPRMTPEGQEFLSLGIASRIPGCPAPHLGKLQASSTLVSVPPVHAPGHGKSPSMSTEGCGSLALSITPKGNGGPALSKAPKRDESLIADTSIKGRDALALSITPKGNGVPASNKGPKRHESPVADMSTKGHDSLALSITPKGHNGAASSKTPKHQADTLPESGPSQGQDVASKVYKAPKPSTVPEKSIWNITALSISFRCFH</sequence>
<evidence type="ECO:0000256" key="3">
    <source>
        <dbReference type="ARBA" id="ARBA00023016"/>
    </source>
</evidence>
<dbReference type="AlphaFoldDB" id="A0A1E5UWJ8"/>
<feature type="compositionally biased region" description="Basic and acidic residues" evidence="5">
    <location>
        <begin position="831"/>
        <end position="845"/>
    </location>
</feature>
<dbReference type="InterPro" id="IPR012317">
    <property type="entry name" value="Poly(ADP-ribose)pol_cat_dom"/>
</dbReference>
<keyword evidence="3" id="KW-0346">Stress response</keyword>
<feature type="domain" description="PARP catalytic" evidence="6">
    <location>
        <begin position="192"/>
        <end position="413"/>
    </location>
</feature>
<dbReference type="GO" id="GO:0003950">
    <property type="term" value="F:NAD+ poly-ADP-ribosyltransferase activity"/>
    <property type="evidence" value="ECO:0007669"/>
    <property type="project" value="InterPro"/>
</dbReference>
<dbReference type="EMBL" id="LWDX02060515">
    <property type="protein sequence ID" value="OEL17243.1"/>
    <property type="molecule type" value="Genomic_DNA"/>
</dbReference>
<evidence type="ECO:0000256" key="1">
    <source>
        <dbReference type="ARBA" id="ARBA00004123"/>
    </source>
</evidence>
<gene>
    <name evidence="8" type="ORF">BAE44_0021738</name>
</gene>
<dbReference type="Gene3D" id="3.90.228.10">
    <property type="match status" value="1"/>
</dbReference>